<dbReference type="InParanoid" id="A0A401H4H9"/>
<evidence type="ECO:0000313" key="1">
    <source>
        <dbReference type="EMBL" id="GBE89345.1"/>
    </source>
</evidence>
<dbReference type="GeneID" id="38786262"/>
<dbReference type="RefSeq" id="XP_027620258.1">
    <property type="nucleotide sequence ID" value="XM_027764457.1"/>
</dbReference>
<dbReference type="Proteomes" id="UP000287166">
    <property type="component" value="Unassembled WGS sequence"/>
</dbReference>
<dbReference type="EMBL" id="BFAD01000016">
    <property type="protein sequence ID" value="GBE89345.1"/>
    <property type="molecule type" value="Genomic_DNA"/>
</dbReference>
<reference evidence="1 2" key="1">
    <citation type="journal article" date="2018" name="Sci. Rep.">
        <title>Genome sequence of the cauliflower mushroom Sparassis crispa (Hanabiratake) and its association with beneficial usage.</title>
        <authorList>
            <person name="Kiyama R."/>
            <person name="Furutani Y."/>
            <person name="Kawaguchi K."/>
            <person name="Nakanishi T."/>
        </authorList>
    </citation>
    <scope>NUCLEOTIDE SEQUENCE [LARGE SCALE GENOMIC DNA]</scope>
</reference>
<accession>A0A401H4H9</accession>
<keyword evidence="2" id="KW-1185">Reference proteome</keyword>
<dbReference type="AlphaFoldDB" id="A0A401H4H9"/>
<protein>
    <submittedName>
        <fullName evidence="1">Uncharacterized protein</fullName>
    </submittedName>
</protein>
<evidence type="ECO:0000313" key="2">
    <source>
        <dbReference type="Proteomes" id="UP000287166"/>
    </source>
</evidence>
<gene>
    <name evidence="1" type="ORF">SCP_1600060</name>
</gene>
<name>A0A401H4H9_9APHY</name>
<proteinExistence type="predicted"/>
<organism evidence="1 2">
    <name type="scientific">Sparassis crispa</name>
    <dbReference type="NCBI Taxonomy" id="139825"/>
    <lineage>
        <taxon>Eukaryota</taxon>
        <taxon>Fungi</taxon>
        <taxon>Dikarya</taxon>
        <taxon>Basidiomycota</taxon>
        <taxon>Agaricomycotina</taxon>
        <taxon>Agaricomycetes</taxon>
        <taxon>Polyporales</taxon>
        <taxon>Sparassidaceae</taxon>
        <taxon>Sparassis</taxon>
    </lineage>
</organism>
<sequence length="100" mass="11057">MIYGPYIMRDISSVYYRPYQKAKHSRAAAFCSESRTVGIEHAFSSPAESGLNINAGCVLIGRQRLPLPSRFPLASMISSFSLHMVSTYGCLYHRASPSPP</sequence>
<comment type="caution">
    <text evidence="1">The sequence shown here is derived from an EMBL/GenBank/DDBJ whole genome shotgun (WGS) entry which is preliminary data.</text>
</comment>